<keyword evidence="1" id="KW-0812">Transmembrane</keyword>
<dbReference type="AlphaFoldDB" id="A0A2P2D114"/>
<feature type="transmembrane region" description="Helical" evidence="1">
    <location>
        <begin position="53"/>
        <end position="70"/>
    </location>
</feature>
<evidence type="ECO:0000313" key="2">
    <source>
        <dbReference type="EMBL" id="GBF38337.1"/>
    </source>
</evidence>
<protein>
    <submittedName>
        <fullName evidence="2">Uncharacterized protein</fullName>
    </submittedName>
</protein>
<keyword evidence="1" id="KW-1133">Transmembrane helix</keyword>
<accession>A0A2P2D114</accession>
<reference evidence="2 3" key="1">
    <citation type="submission" date="2018-02" db="EMBL/GenBank/DDBJ databases">
        <title>Novel Leptospira species isolated from soil and water in Japan.</title>
        <authorList>
            <person name="Nakao R."/>
            <person name="Masuzawa T."/>
        </authorList>
    </citation>
    <scope>NUCLEOTIDE SEQUENCE [LARGE SCALE GENOMIC DNA]</scope>
    <source>
        <strain evidence="2 3">E8</strain>
    </source>
</reference>
<name>A0A2P2D114_9LEPT</name>
<keyword evidence="3" id="KW-1185">Reference proteome</keyword>
<feature type="transmembrane region" description="Helical" evidence="1">
    <location>
        <begin position="76"/>
        <end position="97"/>
    </location>
</feature>
<proteinExistence type="predicted"/>
<organism evidence="2 3">
    <name type="scientific">Leptospira johnsonii</name>
    <dbReference type="NCBI Taxonomy" id="1917820"/>
    <lineage>
        <taxon>Bacteria</taxon>
        <taxon>Pseudomonadati</taxon>
        <taxon>Spirochaetota</taxon>
        <taxon>Spirochaetia</taxon>
        <taxon>Leptospirales</taxon>
        <taxon>Leptospiraceae</taxon>
        <taxon>Leptospira</taxon>
    </lineage>
</organism>
<comment type="caution">
    <text evidence="2">The sequence shown here is derived from an EMBL/GenBank/DDBJ whole genome shotgun (WGS) entry which is preliminary data.</text>
</comment>
<dbReference type="EMBL" id="BFAY01000007">
    <property type="protein sequence ID" value="GBF38337.1"/>
    <property type="molecule type" value="Genomic_DNA"/>
</dbReference>
<keyword evidence="1" id="KW-0472">Membrane</keyword>
<dbReference type="Proteomes" id="UP000245076">
    <property type="component" value="Unassembled WGS sequence"/>
</dbReference>
<evidence type="ECO:0000313" key="3">
    <source>
        <dbReference type="Proteomes" id="UP000245076"/>
    </source>
</evidence>
<feature type="transmembrane region" description="Helical" evidence="1">
    <location>
        <begin position="6"/>
        <end position="23"/>
    </location>
</feature>
<evidence type="ECO:0000256" key="1">
    <source>
        <dbReference type="SAM" id="Phobius"/>
    </source>
</evidence>
<sequence>MHLLISFGLFFTFIIGSFVFSFLDRRRIRKEFASPSGKLLSPNDRIVANRNKMLFIGIALILFGGHAVVFVRINAIYMIAVSLILIIGIFVLLFLLIKRTPSGWLQFSEEGLTIGLRNGSHTIPWASFQSWEVAEVVGNISVLITLKEPIIESFRIESSDPNYTLRVQKILSQNFSIFEAHVMIMLGIWKAAPEDIVCTIRRYTNDIDRI</sequence>
<gene>
    <name evidence="2" type="ORF">LPTSP1_13280</name>
</gene>